<name>A0A1M7D3A5_9RHOB</name>
<evidence type="ECO:0000313" key="3">
    <source>
        <dbReference type="EMBL" id="SHL73873.1"/>
    </source>
</evidence>
<dbReference type="EMBL" id="FRBR01000005">
    <property type="protein sequence ID" value="SHL73873.1"/>
    <property type="molecule type" value="Genomic_DNA"/>
</dbReference>
<proteinExistence type="inferred from homology"/>
<dbReference type="Pfam" id="PF01464">
    <property type="entry name" value="SLT"/>
    <property type="match status" value="1"/>
</dbReference>
<evidence type="ECO:0000313" key="4">
    <source>
        <dbReference type="Proteomes" id="UP000183974"/>
    </source>
</evidence>
<evidence type="ECO:0000256" key="1">
    <source>
        <dbReference type="ARBA" id="ARBA00009387"/>
    </source>
</evidence>
<accession>A0A1M7D3A5</accession>
<dbReference type="SUPFAM" id="SSF53955">
    <property type="entry name" value="Lysozyme-like"/>
    <property type="match status" value="1"/>
</dbReference>
<dbReference type="InterPro" id="IPR023346">
    <property type="entry name" value="Lysozyme-like_dom_sf"/>
</dbReference>
<gene>
    <name evidence="3" type="ORF">SAMN05444398_10591</name>
</gene>
<organism evidence="3 4">
    <name type="scientific">Roseovarius pacificus</name>
    <dbReference type="NCBI Taxonomy" id="337701"/>
    <lineage>
        <taxon>Bacteria</taxon>
        <taxon>Pseudomonadati</taxon>
        <taxon>Pseudomonadota</taxon>
        <taxon>Alphaproteobacteria</taxon>
        <taxon>Rhodobacterales</taxon>
        <taxon>Roseobacteraceae</taxon>
        <taxon>Roseovarius</taxon>
    </lineage>
</organism>
<sequence>MPMRFRGIALDRKSGQTARMLRSAVLLIVAVFVACAPARADQPPANAPIAVVSPPAARDGNLPRTRWDHKGAQGHLWTRAALSALKQHGRALTDMVPGDIQDWCPAYSHANARGRRAFWVGLLSALSKHESTYRANAVGGGGQWYGLMQILPSTARGYGCRAGTGTALKNGSDNLSCAIRIMAHTVPRDGVVSRGMRGVAADWGPFHSSAKRSDMKAWLRQQTYCKPLRTVRPQARPMRPTQISTAE</sequence>
<reference evidence="3 4" key="1">
    <citation type="submission" date="2016-11" db="EMBL/GenBank/DDBJ databases">
        <authorList>
            <person name="Jaros S."/>
            <person name="Januszkiewicz K."/>
            <person name="Wedrychowicz H."/>
        </authorList>
    </citation>
    <scope>NUCLEOTIDE SEQUENCE [LARGE SCALE GENOMIC DNA]</scope>
    <source>
        <strain evidence="3 4">DSM 29589</strain>
    </source>
</reference>
<dbReference type="Gene3D" id="1.10.530.10">
    <property type="match status" value="1"/>
</dbReference>
<dbReference type="PROSITE" id="PS51257">
    <property type="entry name" value="PROKAR_LIPOPROTEIN"/>
    <property type="match status" value="1"/>
</dbReference>
<dbReference type="STRING" id="337701.SAMN05444398_10591"/>
<dbReference type="InterPro" id="IPR008258">
    <property type="entry name" value="Transglycosylase_SLT_dom_1"/>
</dbReference>
<evidence type="ECO:0000259" key="2">
    <source>
        <dbReference type="Pfam" id="PF01464"/>
    </source>
</evidence>
<keyword evidence="4" id="KW-1185">Reference proteome</keyword>
<comment type="similarity">
    <text evidence="1">Belongs to the virb1 family.</text>
</comment>
<dbReference type="Proteomes" id="UP000183974">
    <property type="component" value="Unassembled WGS sequence"/>
</dbReference>
<feature type="domain" description="Transglycosylase SLT" evidence="2">
    <location>
        <begin position="114"/>
        <end position="185"/>
    </location>
</feature>
<dbReference type="AlphaFoldDB" id="A0A1M7D3A5"/>
<protein>
    <submittedName>
        <fullName evidence="3">Transglycosylase SLT domain-containing protein</fullName>
    </submittedName>
</protein>